<dbReference type="PANTHER" id="PTHR42709">
    <property type="entry name" value="ALKALINE PHOSPHATASE LIKE PROTEIN"/>
    <property type="match status" value="1"/>
</dbReference>
<feature type="transmembrane region" description="Helical" evidence="1">
    <location>
        <begin position="101"/>
        <end position="124"/>
    </location>
</feature>
<organism evidence="3 4">
    <name type="scientific">Caviibacterium pharyngocola</name>
    <dbReference type="NCBI Taxonomy" id="28159"/>
    <lineage>
        <taxon>Bacteria</taxon>
        <taxon>Pseudomonadati</taxon>
        <taxon>Pseudomonadota</taxon>
        <taxon>Gammaproteobacteria</taxon>
        <taxon>Pasteurellales</taxon>
        <taxon>Pasteurellaceae</taxon>
        <taxon>Caviibacterium</taxon>
    </lineage>
</organism>
<comment type="caution">
    <text evidence="3">The sequence shown here is derived from an EMBL/GenBank/DDBJ whole genome shotgun (WGS) entry which is preliminary data.</text>
</comment>
<dbReference type="AlphaFoldDB" id="A0A2M8RXM3"/>
<dbReference type="Proteomes" id="UP000230282">
    <property type="component" value="Unassembled WGS sequence"/>
</dbReference>
<dbReference type="RefSeq" id="WP_100296057.1">
    <property type="nucleotide sequence ID" value="NZ_PHGZ01000006.1"/>
</dbReference>
<evidence type="ECO:0000259" key="2">
    <source>
        <dbReference type="Pfam" id="PF09335"/>
    </source>
</evidence>
<sequence length="151" mass="17000">MSISSWDFWLEHSMWLMFGSAFLSSTVLPGNSEIIFVALGKTLSLTHGLYSSEICGLLLVATLGNTLGSVTTYWIGRCFPNYHRRIKTARAKWAAEKTQRYGALILLFGWLPIIGDVFCAVAGWLRLNAWHAAFYIALGKLVRYVFLLFLT</sequence>
<protein>
    <recommendedName>
        <fullName evidence="2">VTT domain-containing protein</fullName>
    </recommendedName>
</protein>
<keyword evidence="1" id="KW-0472">Membrane</keyword>
<dbReference type="Pfam" id="PF09335">
    <property type="entry name" value="VTT_dom"/>
    <property type="match status" value="1"/>
</dbReference>
<dbReference type="InterPro" id="IPR032816">
    <property type="entry name" value="VTT_dom"/>
</dbReference>
<name>A0A2M8RXM3_9PAST</name>
<dbReference type="PANTHER" id="PTHR42709:SF4">
    <property type="entry name" value="INNER MEMBRANE PROTEIN YQAA"/>
    <property type="match status" value="1"/>
</dbReference>
<keyword evidence="4" id="KW-1185">Reference proteome</keyword>
<dbReference type="OrthoDB" id="9814483at2"/>
<evidence type="ECO:0000313" key="3">
    <source>
        <dbReference type="EMBL" id="PJG83632.1"/>
    </source>
</evidence>
<gene>
    <name evidence="3" type="ORF">CVP04_03065</name>
</gene>
<feature type="transmembrane region" description="Helical" evidence="1">
    <location>
        <begin position="56"/>
        <end position="80"/>
    </location>
</feature>
<accession>A0A2M8RXM3</accession>
<proteinExistence type="predicted"/>
<evidence type="ECO:0000313" key="4">
    <source>
        <dbReference type="Proteomes" id="UP000230282"/>
    </source>
</evidence>
<dbReference type="GO" id="GO:0005886">
    <property type="term" value="C:plasma membrane"/>
    <property type="evidence" value="ECO:0007669"/>
    <property type="project" value="UniProtKB-ARBA"/>
</dbReference>
<evidence type="ECO:0000256" key="1">
    <source>
        <dbReference type="SAM" id="Phobius"/>
    </source>
</evidence>
<dbReference type="InterPro" id="IPR051311">
    <property type="entry name" value="DedA_domain"/>
</dbReference>
<reference evidence="3 4" key="1">
    <citation type="submission" date="2017-11" db="EMBL/GenBank/DDBJ databases">
        <title>Reclassification of Bisgaard taxon 5 as Caviibacterium pharyngocola gen. nov., sp. nov.</title>
        <authorList>
            <person name="Christensen H."/>
        </authorList>
    </citation>
    <scope>NUCLEOTIDE SEQUENCE [LARGE SCALE GENOMIC DNA]</scope>
    <source>
        <strain evidence="3 4">7_3</strain>
    </source>
</reference>
<keyword evidence="1" id="KW-1133">Transmembrane helix</keyword>
<keyword evidence="1" id="KW-0812">Transmembrane</keyword>
<dbReference type="EMBL" id="PHGZ01000006">
    <property type="protein sequence ID" value="PJG83632.1"/>
    <property type="molecule type" value="Genomic_DNA"/>
</dbReference>
<feature type="domain" description="VTT" evidence="2">
    <location>
        <begin position="32"/>
        <end position="150"/>
    </location>
</feature>
<feature type="transmembrane region" description="Helical" evidence="1">
    <location>
        <begin position="130"/>
        <end position="150"/>
    </location>
</feature>